<dbReference type="Proteomes" id="UP000193144">
    <property type="component" value="Unassembled WGS sequence"/>
</dbReference>
<evidence type="ECO:0000256" key="2">
    <source>
        <dbReference type="SAM" id="Phobius"/>
    </source>
</evidence>
<proteinExistence type="predicted"/>
<evidence type="ECO:0000259" key="3">
    <source>
        <dbReference type="Pfam" id="PF24802"/>
    </source>
</evidence>
<feature type="transmembrane region" description="Helical" evidence="2">
    <location>
        <begin position="114"/>
        <end position="138"/>
    </location>
</feature>
<gene>
    <name evidence="4" type="ORF">BCR34DRAFT_602221</name>
</gene>
<dbReference type="OrthoDB" id="405906at2759"/>
<feature type="transmembrane region" description="Helical" evidence="2">
    <location>
        <begin position="46"/>
        <end position="70"/>
    </location>
</feature>
<dbReference type="EMBL" id="MCFA01000075">
    <property type="protein sequence ID" value="ORY10240.1"/>
    <property type="molecule type" value="Genomic_DNA"/>
</dbReference>
<reference evidence="4 5" key="1">
    <citation type="submission" date="2016-07" db="EMBL/GenBank/DDBJ databases">
        <title>Pervasive Adenine N6-methylation of Active Genes in Fungi.</title>
        <authorList>
            <consortium name="DOE Joint Genome Institute"/>
            <person name="Mondo S.J."/>
            <person name="Dannebaum R.O."/>
            <person name="Kuo R.C."/>
            <person name="Labutti K."/>
            <person name="Haridas S."/>
            <person name="Kuo A."/>
            <person name="Salamov A."/>
            <person name="Ahrendt S.R."/>
            <person name="Lipzen A."/>
            <person name="Sullivan W."/>
            <person name="Andreopoulos W.B."/>
            <person name="Clum A."/>
            <person name="Lindquist E."/>
            <person name="Daum C."/>
            <person name="Ramamoorthy G.K."/>
            <person name="Gryganskyi A."/>
            <person name="Culley D."/>
            <person name="Magnuson J.K."/>
            <person name="James T.Y."/>
            <person name="O'Malley M.A."/>
            <person name="Stajich J.E."/>
            <person name="Spatafora J.W."/>
            <person name="Visel A."/>
            <person name="Grigoriev I.V."/>
        </authorList>
    </citation>
    <scope>NUCLEOTIDE SEQUENCE [LARGE SCALE GENOMIC DNA]</scope>
    <source>
        <strain evidence="4 5">CBS 115471</strain>
    </source>
</reference>
<sequence>MDPTFLRNPSNTNLLFVFEAFAAVAIWSSVPLTLRIFTTLKRRSGVYFWSMLITSWGLTIRQIGFLAQFLSTKCPWQLSLIMAQGGWAAMVSGFSMVLYSRLNIILEKRRTRQLVLAMIIFNGVIWHTAVVTLLAGIAAERNSGHRERIPRWQAVLQPSERIQIAIFSAQETAISFFYVRAAYQYLKSRYEQPGTTRSAMFQLLLVQIIIVAVDLVLIVLALAGYLQLKLFIHSFVYAVKLELEFVVLNQLVELSTMGVPGIPSFAFAVSSRQIPGDLERPGENSSPLVERTTSKAWQPSSSAGSLEFITIPQRTDSR</sequence>
<feature type="transmembrane region" description="Helical" evidence="2">
    <location>
        <begin position="12"/>
        <end position="34"/>
    </location>
</feature>
<name>A0A1Y1ZJ08_9PLEO</name>
<accession>A0A1Y1ZJ08</accession>
<feature type="domain" description="DUF7703" evidence="3">
    <location>
        <begin position="16"/>
        <end position="258"/>
    </location>
</feature>
<dbReference type="AlphaFoldDB" id="A0A1Y1ZJ08"/>
<dbReference type="PANTHER" id="PTHR37013">
    <property type="entry name" value="INTEGRAL MEMBRANE PROTEIN (AFU_ORTHOLOGUE AFUA_1G05950)-RELATED"/>
    <property type="match status" value="1"/>
</dbReference>
<keyword evidence="2" id="KW-0472">Membrane</keyword>
<dbReference type="STRING" id="1231657.A0A1Y1ZJ08"/>
<evidence type="ECO:0000313" key="4">
    <source>
        <dbReference type="EMBL" id="ORY10240.1"/>
    </source>
</evidence>
<feature type="region of interest" description="Disordered" evidence="1">
    <location>
        <begin position="277"/>
        <end position="318"/>
    </location>
</feature>
<dbReference type="Pfam" id="PF24802">
    <property type="entry name" value="DUF7703"/>
    <property type="match status" value="1"/>
</dbReference>
<keyword evidence="5" id="KW-1185">Reference proteome</keyword>
<feature type="compositionally biased region" description="Polar residues" evidence="1">
    <location>
        <begin position="294"/>
        <end position="304"/>
    </location>
</feature>
<dbReference type="InterPro" id="IPR056120">
    <property type="entry name" value="DUF7703"/>
</dbReference>
<protein>
    <recommendedName>
        <fullName evidence="3">DUF7703 domain-containing protein</fullName>
    </recommendedName>
</protein>
<evidence type="ECO:0000256" key="1">
    <source>
        <dbReference type="SAM" id="MobiDB-lite"/>
    </source>
</evidence>
<keyword evidence="2" id="KW-0812">Transmembrane</keyword>
<feature type="transmembrane region" description="Helical" evidence="2">
    <location>
        <begin position="76"/>
        <end position="102"/>
    </location>
</feature>
<organism evidence="4 5">
    <name type="scientific">Clohesyomyces aquaticus</name>
    <dbReference type="NCBI Taxonomy" id="1231657"/>
    <lineage>
        <taxon>Eukaryota</taxon>
        <taxon>Fungi</taxon>
        <taxon>Dikarya</taxon>
        <taxon>Ascomycota</taxon>
        <taxon>Pezizomycotina</taxon>
        <taxon>Dothideomycetes</taxon>
        <taxon>Pleosporomycetidae</taxon>
        <taxon>Pleosporales</taxon>
        <taxon>Lindgomycetaceae</taxon>
        <taxon>Clohesyomyces</taxon>
    </lineage>
</organism>
<keyword evidence="2" id="KW-1133">Transmembrane helix</keyword>
<comment type="caution">
    <text evidence="4">The sequence shown here is derived from an EMBL/GenBank/DDBJ whole genome shotgun (WGS) entry which is preliminary data.</text>
</comment>
<evidence type="ECO:0000313" key="5">
    <source>
        <dbReference type="Proteomes" id="UP000193144"/>
    </source>
</evidence>
<feature type="transmembrane region" description="Helical" evidence="2">
    <location>
        <begin position="162"/>
        <end position="183"/>
    </location>
</feature>
<feature type="transmembrane region" description="Helical" evidence="2">
    <location>
        <begin position="203"/>
        <end position="226"/>
    </location>
</feature>